<organism evidence="3 4">
    <name type="scientific">Photobacterium angustum</name>
    <dbReference type="NCBI Taxonomy" id="661"/>
    <lineage>
        <taxon>Bacteria</taxon>
        <taxon>Pseudomonadati</taxon>
        <taxon>Pseudomonadota</taxon>
        <taxon>Gammaproteobacteria</taxon>
        <taxon>Vibrionales</taxon>
        <taxon>Vibrionaceae</taxon>
        <taxon>Photobacterium</taxon>
    </lineage>
</organism>
<protein>
    <recommendedName>
        <fullName evidence="2">Copper amine oxidase catalytic domain-containing protein</fullName>
    </recommendedName>
</protein>
<comment type="caution">
    <text evidence="3">The sequence shown here is derived from an EMBL/GenBank/DDBJ whole genome shotgun (WGS) entry which is preliminary data.</text>
</comment>
<feature type="domain" description="Copper amine oxidase catalytic" evidence="2">
    <location>
        <begin position="201"/>
        <end position="371"/>
    </location>
</feature>
<dbReference type="Pfam" id="PF01179">
    <property type="entry name" value="Cu_amine_oxid"/>
    <property type="match status" value="1"/>
</dbReference>
<dbReference type="InterPro" id="IPR036460">
    <property type="entry name" value="Cu_amine_oxidase_C_sf"/>
</dbReference>
<dbReference type="GO" id="GO:0048038">
    <property type="term" value="F:quinone binding"/>
    <property type="evidence" value="ECO:0007669"/>
    <property type="project" value="InterPro"/>
</dbReference>
<dbReference type="OrthoDB" id="9772590at2"/>
<dbReference type="Gene3D" id="2.70.98.20">
    <property type="entry name" value="Copper amine oxidase, catalytic domain"/>
    <property type="match status" value="1"/>
</dbReference>
<dbReference type="GO" id="GO:0009308">
    <property type="term" value="P:amine metabolic process"/>
    <property type="evidence" value="ECO:0007669"/>
    <property type="project" value="InterPro"/>
</dbReference>
<dbReference type="InterPro" id="IPR015798">
    <property type="entry name" value="Cu_amine_oxidase_C"/>
</dbReference>
<reference evidence="3 4" key="1">
    <citation type="submission" date="2016-12" db="EMBL/GenBank/DDBJ databases">
        <title>Diversity of luminous bacteria.</title>
        <authorList>
            <person name="Yoshizawa S."/>
            <person name="Kogure K."/>
        </authorList>
    </citation>
    <scope>NUCLEOTIDE SEQUENCE [LARGE SCALE GENOMIC DNA]</scope>
    <source>
        <strain evidence="3 4">LC1-200</strain>
    </source>
</reference>
<dbReference type="RefSeq" id="WP_105060575.1">
    <property type="nucleotide sequence ID" value="NZ_MSCJ01000001.1"/>
</dbReference>
<evidence type="ECO:0000313" key="4">
    <source>
        <dbReference type="Proteomes" id="UP000238730"/>
    </source>
</evidence>
<dbReference type="GO" id="GO:0008131">
    <property type="term" value="F:primary methylamine oxidase activity"/>
    <property type="evidence" value="ECO:0007669"/>
    <property type="project" value="InterPro"/>
</dbReference>
<dbReference type="EMBL" id="MSCJ01000001">
    <property type="protein sequence ID" value="PQJ67355.1"/>
    <property type="molecule type" value="Genomic_DNA"/>
</dbReference>
<dbReference type="Proteomes" id="UP000238730">
    <property type="component" value="Unassembled WGS sequence"/>
</dbReference>
<name>A0A2S7VZM7_PHOAN</name>
<keyword evidence="1" id="KW-0732">Signal</keyword>
<dbReference type="AlphaFoldDB" id="A0A2S7VZM7"/>
<sequence>MKDCKLIYALLMLLGLSASISVHAVTTSEKYQCPTQQQYEYQFESGNLWQFCWQWDSRFGISLHDVAFKTVRERLNTYIASSIALNQIELVDAQNTSNTLKINQLDKSQSILSGNCLNGTLLSDSENNPLLCIKPATSDYAMHYDDESRRKNSVDILSLVTVNNNQFISRLRLHDDGSFTPSASLVTDDSNNTHYIVNYFWRLDLDIGATATNDHVEEFRTHIRKGRNKREIRTNTVLQPAEFKKQYDRKKMKSWRIYDGQITNQYNMPSSYHIFPLSHAAIERDAQRPWTESDVYFTNYHPCEHKAIINNETDCAENVVQMVDQETITDVVAWIKLTAHYIPPYTSSDDLALLWQEFTVYPRDVFSKNPNVPDPEYPTPLD</sequence>
<proteinExistence type="predicted"/>
<accession>A0A2S7VZM7</accession>
<evidence type="ECO:0000259" key="2">
    <source>
        <dbReference type="Pfam" id="PF01179"/>
    </source>
</evidence>
<evidence type="ECO:0000256" key="1">
    <source>
        <dbReference type="SAM" id="SignalP"/>
    </source>
</evidence>
<feature type="signal peptide" evidence="1">
    <location>
        <begin position="1"/>
        <end position="24"/>
    </location>
</feature>
<evidence type="ECO:0000313" key="3">
    <source>
        <dbReference type="EMBL" id="PQJ67355.1"/>
    </source>
</evidence>
<gene>
    <name evidence="3" type="ORF">BTO08_08000</name>
</gene>
<dbReference type="SUPFAM" id="SSF49998">
    <property type="entry name" value="Amine oxidase catalytic domain"/>
    <property type="match status" value="1"/>
</dbReference>
<dbReference type="GO" id="GO:0005507">
    <property type="term" value="F:copper ion binding"/>
    <property type="evidence" value="ECO:0007669"/>
    <property type="project" value="InterPro"/>
</dbReference>
<feature type="chain" id="PRO_5015441384" description="Copper amine oxidase catalytic domain-containing protein" evidence="1">
    <location>
        <begin position="25"/>
        <end position="382"/>
    </location>
</feature>